<feature type="non-terminal residue" evidence="1">
    <location>
        <position position="1"/>
    </location>
</feature>
<evidence type="ECO:0000313" key="1">
    <source>
        <dbReference type="EMBL" id="BAT09064.1"/>
    </source>
</evidence>
<feature type="non-terminal residue" evidence="1">
    <location>
        <position position="195"/>
    </location>
</feature>
<keyword evidence="2" id="KW-1185">Reference proteome</keyword>
<gene>
    <name evidence="1" type="ordered locus">Os09g0527650</name>
    <name evidence="1" type="ORF">OSNPB_090527650</name>
</gene>
<dbReference type="PaxDb" id="39947-A0A0P0XPD5"/>
<dbReference type="InParanoid" id="A0A0P0XPD5"/>
<dbReference type="Proteomes" id="UP000059680">
    <property type="component" value="Chromosome 9"/>
</dbReference>
<accession>A0A0P0XPD5</accession>
<name>A0A0P0XPD5_ORYSJ</name>
<protein>
    <submittedName>
        <fullName evidence="1">Os09g0527650 protein</fullName>
    </submittedName>
</protein>
<evidence type="ECO:0000313" key="2">
    <source>
        <dbReference type="Proteomes" id="UP000059680"/>
    </source>
</evidence>
<dbReference type="AlphaFoldDB" id="A0A0P0XPD5"/>
<organism evidence="1 2">
    <name type="scientific">Oryza sativa subsp. japonica</name>
    <name type="common">Rice</name>
    <dbReference type="NCBI Taxonomy" id="39947"/>
    <lineage>
        <taxon>Eukaryota</taxon>
        <taxon>Viridiplantae</taxon>
        <taxon>Streptophyta</taxon>
        <taxon>Embryophyta</taxon>
        <taxon>Tracheophyta</taxon>
        <taxon>Spermatophyta</taxon>
        <taxon>Magnoliopsida</taxon>
        <taxon>Liliopsida</taxon>
        <taxon>Poales</taxon>
        <taxon>Poaceae</taxon>
        <taxon>BOP clade</taxon>
        <taxon>Oryzoideae</taxon>
        <taxon>Oryzeae</taxon>
        <taxon>Oryzinae</taxon>
        <taxon>Oryza</taxon>
        <taxon>Oryza sativa</taxon>
    </lineage>
</organism>
<proteinExistence type="predicted"/>
<sequence>CLVELQRPARHDGEDLLEQREEGAVHVVARQRGRLGEEEPLLLREPRGLVGGDLAPARRHVGLVPDQRHHGGAIGVRPELLHPPRHVLERPPPRDVVHHHGAQRAAVVRARHRPVPFLAGGVPDLGLDALAVEGEGAGLELDADGGLGVEEELVLGEPPQQLRLPHRRVPHHHHLEHVVDLPLLLPLPHHHHLLL</sequence>
<reference evidence="2" key="1">
    <citation type="journal article" date="2005" name="Nature">
        <title>The map-based sequence of the rice genome.</title>
        <authorList>
            <consortium name="International rice genome sequencing project (IRGSP)"/>
            <person name="Matsumoto T."/>
            <person name="Wu J."/>
            <person name="Kanamori H."/>
            <person name="Katayose Y."/>
            <person name="Fujisawa M."/>
            <person name="Namiki N."/>
            <person name="Mizuno H."/>
            <person name="Yamamoto K."/>
            <person name="Antonio B.A."/>
            <person name="Baba T."/>
            <person name="Sakata K."/>
            <person name="Nagamura Y."/>
            <person name="Aoki H."/>
            <person name="Arikawa K."/>
            <person name="Arita K."/>
            <person name="Bito T."/>
            <person name="Chiden Y."/>
            <person name="Fujitsuka N."/>
            <person name="Fukunaka R."/>
            <person name="Hamada M."/>
            <person name="Harada C."/>
            <person name="Hayashi A."/>
            <person name="Hijishita S."/>
            <person name="Honda M."/>
            <person name="Hosokawa S."/>
            <person name="Ichikawa Y."/>
            <person name="Idonuma A."/>
            <person name="Iijima M."/>
            <person name="Ikeda M."/>
            <person name="Ikeno M."/>
            <person name="Ito K."/>
            <person name="Ito S."/>
            <person name="Ito T."/>
            <person name="Ito Y."/>
            <person name="Ito Y."/>
            <person name="Iwabuchi A."/>
            <person name="Kamiya K."/>
            <person name="Karasawa W."/>
            <person name="Kurita K."/>
            <person name="Katagiri S."/>
            <person name="Kikuta A."/>
            <person name="Kobayashi H."/>
            <person name="Kobayashi N."/>
            <person name="Machita K."/>
            <person name="Maehara T."/>
            <person name="Masukawa M."/>
            <person name="Mizubayashi T."/>
            <person name="Mukai Y."/>
            <person name="Nagasaki H."/>
            <person name="Nagata Y."/>
            <person name="Naito S."/>
            <person name="Nakashima M."/>
            <person name="Nakama Y."/>
            <person name="Nakamichi Y."/>
            <person name="Nakamura M."/>
            <person name="Meguro A."/>
            <person name="Negishi M."/>
            <person name="Ohta I."/>
            <person name="Ohta T."/>
            <person name="Okamoto M."/>
            <person name="Ono N."/>
            <person name="Saji S."/>
            <person name="Sakaguchi M."/>
            <person name="Sakai K."/>
            <person name="Shibata M."/>
            <person name="Shimokawa T."/>
            <person name="Song J."/>
            <person name="Takazaki Y."/>
            <person name="Terasawa K."/>
            <person name="Tsugane M."/>
            <person name="Tsuji K."/>
            <person name="Ueda S."/>
            <person name="Waki K."/>
            <person name="Yamagata H."/>
            <person name="Yamamoto M."/>
            <person name="Yamamoto S."/>
            <person name="Yamane H."/>
            <person name="Yoshiki S."/>
            <person name="Yoshihara R."/>
            <person name="Yukawa K."/>
            <person name="Zhong H."/>
            <person name="Yano M."/>
            <person name="Yuan Q."/>
            <person name="Ouyang S."/>
            <person name="Liu J."/>
            <person name="Jones K.M."/>
            <person name="Gansberger K."/>
            <person name="Moffat K."/>
            <person name="Hill J."/>
            <person name="Bera J."/>
            <person name="Fadrosh D."/>
            <person name="Jin S."/>
            <person name="Johri S."/>
            <person name="Kim M."/>
            <person name="Overton L."/>
            <person name="Reardon M."/>
            <person name="Tsitrin T."/>
            <person name="Vuong H."/>
            <person name="Weaver B."/>
            <person name="Ciecko A."/>
            <person name="Tallon L."/>
            <person name="Jackson J."/>
            <person name="Pai G."/>
            <person name="Aken S.V."/>
            <person name="Utterback T."/>
            <person name="Reidmuller S."/>
            <person name="Feldblyum T."/>
            <person name="Hsiao J."/>
            <person name="Zismann V."/>
            <person name="Iobst S."/>
            <person name="de Vazeille A.R."/>
            <person name="Buell C.R."/>
            <person name="Ying K."/>
            <person name="Li Y."/>
            <person name="Lu T."/>
            <person name="Huang Y."/>
            <person name="Zhao Q."/>
            <person name="Feng Q."/>
            <person name="Zhang L."/>
            <person name="Zhu J."/>
            <person name="Weng Q."/>
            <person name="Mu J."/>
            <person name="Lu Y."/>
            <person name="Fan D."/>
            <person name="Liu Y."/>
            <person name="Guan J."/>
            <person name="Zhang Y."/>
            <person name="Yu S."/>
            <person name="Liu X."/>
            <person name="Zhang Y."/>
            <person name="Hong G."/>
            <person name="Han B."/>
            <person name="Choisne N."/>
            <person name="Demange N."/>
            <person name="Orjeda G."/>
            <person name="Samain S."/>
            <person name="Cattolico L."/>
            <person name="Pelletier E."/>
            <person name="Couloux A."/>
            <person name="Segurens B."/>
            <person name="Wincker P."/>
            <person name="D'Hont A."/>
            <person name="Scarpelli C."/>
            <person name="Weissenbach J."/>
            <person name="Salanoubat M."/>
            <person name="Quetier F."/>
            <person name="Yu Y."/>
            <person name="Kim H.R."/>
            <person name="Rambo T."/>
            <person name="Currie J."/>
            <person name="Collura K."/>
            <person name="Luo M."/>
            <person name="Yang T."/>
            <person name="Ammiraju J.S.S."/>
            <person name="Engler F."/>
            <person name="Soderlund C."/>
            <person name="Wing R.A."/>
            <person name="Palmer L.E."/>
            <person name="de la Bastide M."/>
            <person name="Spiegel L."/>
            <person name="Nascimento L."/>
            <person name="Zutavern T."/>
            <person name="O'Shaughnessy A."/>
            <person name="Dike S."/>
            <person name="Dedhia N."/>
            <person name="Preston R."/>
            <person name="Balija V."/>
            <person name="McCombie W.R."/>
            <person name="Chow T."/>
            <person name="Chen H."/>
            <person name="Chung M."/>
            <person name="Chen C."/>
            <person name="Shaw J."/>
            <person name="Wu H."/>
            <person name="Hsiao K."/>
            <person name="Chao Y."/>
            <person name="Chu M."/>
            <person name="Cheng C."/>
            <person name="Hour A."/>
            <person name="Lee P."/>
            <person name="Lin S."/>
            <person name="Lin Y."/>
            <person name="Liou J."/>
            <person name="Liu S."/>
            <person name="Hsing Y."/>
            <person name="Raghuvanshi S."/>
            <person name="Mohanty A."/>
            <person name="Bharti A.K."/>
            <person name="Gaur A."/>
            <person name="Gupta V."/>
            <person name="Kumar D."/>
            <person name="Ravi V."/>
            <person name="Vij S."/>
            <person name="Kapur A."/>
            <person name="Khurana P."/>
            <person name="Khurana P."/>
            <person name="Khurana J.P."/>
            <person name="Tyagi A.K."/>
            <person name="Gaikwad K."/>
            <person name="Singh A."/>
            <person name="Dalal V."/>
            <person name="Srivastava S."/>
            <person name="Dixit A."/>
            <person name="Pal A.K."/>
            <person name="Ghazi I.A."/>
            <person name="Yadav M."/>
            <person name="Pandit A."/>
            <person name="Bhargava A."/>
            <person name="Sureshbabu K."/>
            <person name="Batra K."/>
            <person name="Sharma T.R."/>
            <person name="Mohapatra T."/>
            <person name="Singh N.K."/>
            <person name="Messing J."/>
            <person name="Nelson A.B."/>
            <person name="Fuks G."/>
            <person name="Kavchok S."/>
            <person name="Keizer G."/>
            <person name="Linton E."/>
            <person name="Llaca V."/>
            <person name="Song R."/>
            <person name="Tanyolac B."/>
            <person name="Young S."/>
            <person name="Ho-Il K."/>
            <person name="Hahn J.H."/>
            <person name="Sangsakoo G."/>
            <person name="Vanavichit A."/>
            <person name="de Mattos Luiz.A.T."/>
            <person name="Zimmer P.D."/>
            <person name="Malone G."/>
            <person name="Dellagostin O."/>
            <person name="de Oliveira A.C."/>
            <person name="Bevan M."/>
            <person name="Bancroft I."/>
            <person name="Minx P."/>
            <person name="Cordum H."/>
            <person name="Wilson R."/>
            <person name="Cheng Z."/>
            <person name="Jin W."/>
            <person name="Jiang J."/>
            <person name="Leong S.A."/>
            <person name="Iwama H."/>
            <person name="Gojobori T."/>
            <person name="Itoh T."/>
            <person name="Niimura Y."/>
            <person name="Fujii Y."/>
            <person name="Habara T."/>
            <person name="Sakai H."/>
            <person name="Sato Y."/>
            <person name="Wilson G."/>
            <person name="Kumar K."/>
            <person name="McCouch S."/>
            <person name="Juretic N."/>
            <person name="Hoen D."/>
            <person name="Wright S."/>
            <person name="Bruskiewich R."/>
            <person name="Bureau T."/>
            <person name="Miyao A."/>
            <person name="Hirochika H."/>
            <person name="Nishikawa T."/>
            <person name="Kadowaki K."/>
            <person name="Sugiura M."/>
            <person name="Burr B."/>
            <person name="Sasaki T."/>
        </authorList>
    </citation>
    <scope>NUCLEOTIDE SEQUENCE [LARGE SCALE GENOMIC DNA]</scope>
    <source>
        <strain evidence="2">cv. Nipponbare</strain>
    </source>
</reference>
<reference evidence="1 2" key="2">
    <citation type="journal article" date="2013" name="Plant Cell Physiol.">
        <title>Rice Annotation Project Database (RAP-DB): an integrative and interactive database for rice genomics.</title>
        <authorList>
            <person name="Sakai H."/>
            <person name="Lee S.S."/>
            <person name="Tanaka T."/>
            <person name="Numa H."/>
            <person name="Kim J."/>
            <person name="Kawahara Y."/>
            <person name="Wakimoto H."/>
            <person name="Yang C.C."/>
            <person name="Iwamoto M."/>
            <person name="Abe T."/>
            <person name="Yamada Y."/>
            <person name="Muto A."/>
            <person name="Inokuchi H."/>
            <person name="Ikemura T."/>
            <person name="Matsumoto T."/>
            <person name="Sasaki T."/>
            <person name="Itoh T."/>
        </authorList>
    </citation>
    <scope>NUCLEOTIDE SEQUENCE [LARGE SCALE GENOMIC DNA]</scope>
    <source>
        <strain evidence="2">cv. Nipponbare</strain>
    </source>
</reference>
<reference evidence="1 2" key="3">
    <citation type="journal article" date="2013" name="Rice">
        <title>Improvement of the Oryza sativa Nipponbare reference genome using next generation sequence and optical map data.</title>
        <authorList>
            <person name="Kawahara Y."/>
            <person name="de la Bastide M."/>
            <person name="Hamilton J.P."/>
            <person name="Kanamori H."/>
            <person name="McCombie W.R."/>
            <person name="Ouyang S."/>
            <person name="Schwartz D.C."/>
            <person name="Tanaka T."/>
            <person name="Wu J."/>
            <person name="Zhou S."/>
            <person name="Childs K.L."/>
            <person name="Davidson R.M."/>
            <person name="Lin H."/>
            <person name="Quesada-Ocampo L."/>
            <person name="Vaillancourt B."/>
            <person name="Sakai H."/>
            <person name="Lee S.S."/>
            <person name="Kim J."/>
            <person name="Numa H."/>
            <person name="Itoh T."/>
            <person name="Buell C.R."/>
            <person name="Matsumoto T."/>
        </authorList>
    </citation>
    <scope>NUCLEOTIDE SEQUENCE [LARGE SCALE GENOMIC DNA]</scope>
    <source>
        <strain evidence="2">cv. Nipponbare</strain>
    </source>
</reference>
<dbReference type="Gramene" id="Os09t0527650-00">
    <property type="protein sequence ID" value="Os09t0527650-00"/>
    <property type="gene ID" value="Os09g0527650"/>
</dbReference>
<dbReference type="EMBL" id="AP014965">
    <property type="protein sequence ID" value="BAT09064.1"/>
    <property type="molecule type" value="Genomic_DNA"/>
</dbReference>